<keyword evidence="5 13" id="KW-0408">Iron</keyword>
<dbReference type="PROSITE" id="PS00463">
    <property type="entry name" value="ZN2_CY6_FUNGAL_1"/>
    <property type="match status" value="1"/>
</dbReference>
<dbReference type="Pfam" id="PF00172">
    <property type="entry name" value="Zn_clus"/>
    <property type="match status" value="1"/>
</dbReference>
<keyword evidence="15" id="KW-0472">Membrane</keyword>
<evidence type="ECO:0000256" key="11">
    <source>
        <dbReference type="ARBA" id="ARBA00023242"/>
    </source>
</evidence>
<dbReference type="GO" id="GO:0005506">
    <property type="term" value="F:iron ion binding"/>
    <property type="evidence" value="ECO:0007669"/>
    <property type="project" value="InterPro"/>
</dbReference>
<name>A0A8H6PK47_9EURO</name>
<dbReference type="Pfam" id="PF00067">
    <property type="entry name" value="p450"/>
    <property type="match status" value="1"/>
</dbReference>
<comment type="cofactor">
    <cofactor evidence="13">
        <name>heme</name>
        <dbReference type="ChEBI" id="CHEBI:30413"/>
    </cofactor>
</comment>
<dbReference type="PROSITE" id="PS50048">
    <property type="entry name" value="ZN2_CY6_FUNGAL_2"/>
    <property type="match status" value="1"/>
</dbReference>
<evidence type="ECO:0000313" key="18">
    <source>
        <dbReference type="Proteomes" id="UP000662466"/>
    </source>
</evidence>
<dbReference type="PANTHER" id="PTHR47424">
    <property type="entry name" value="REGULATORY PROTEIN GAL4"/>
    <property type="match status" value="1"/>
</dbReference>
<feature type="region of interest" description="Disordered" evidence="14">
    <location>
        <begin position="682"/>
        <end position="710"/>
    </location>
</feature>
<dbReference type="SMART" id="SM00066">
    <property type="entry name" value="GAL4"/>
    <property type="match status" value="1"/>
</dbReference>
<dbReference type="InterPro" id="IPR007219">
    <property type="entry name" value="XnlR_reg_dom"/>
</dbReference>
<reference evidence="17" key="1">
    <citation type="submission" date="2020-06" db="EMBL/GenBank/DDBJ databases">
        <title>Draft genome sequences of strains closely related to Aspergillus parafelis and Aspergillus hiratsukae.</title>
        <authorList>
            <person name="Dos Santos R.A.C."/>
            <person name="Rivero-Menendez O."/>
            <person name="Steenwyk J.L."/>
            <person name="Mead M.E."/>
            <person name="Goldman G.H."/>
            <person name="Alastruey-Izquierdo A."/>
            <person name="Rokas A."/>
        </authorList>
    </citation>
    <scope>NUCLEOTIDE SEQUENCE</scope>
    <source>
        <strain evidence="17">CNM-CM6106</strain>
    </source>
</reference>
<dbReference type="Pfam" id="PF04082">
    <property type="entry name" value="Fungal_trans"/>
    <property type="match status" value="1"/>
</dbReference>
<dbReference type="GO" id="GO:0008270">
    <property type="term" value="F:zinc ion binding"/>
    <property type="evidence" value="ECO:0007669"/>
    <property type="project" value="InterPro"/>
</dbReference>
<feature type="compositionally biased region" description="Polar residues" evidence="14">
    <location>
        <begin position="686"/>
        <end position="700"/>
    </location>
</feature>
<evidence type="ECO:0000256" key="6">
    <source>
        <dbReference type="ARBA" id="ARBA00023015"/>
    </source>
</evidence>
<dbReference type="GO" id="GO:0004497">
    <property type="term" value="F:monooxygenase activity"/>
    <property type="evidence" value="ECO:0007669"/>
    <property type="project" value="UniProtKB-KW"/>
</dbReference>
<dbReference type="PRINTS" id="PR00463">
    <property type="entry name" value="EP450I"/>
</dbReference>
<dbReference type="GO" id="GO:0000435">
    <property type="term" value="P:positive regulation of transcription from RNA polymerase II promoter by galactose"/>
    <property type="evidence" value="ECO:0007669"/>
    <property type="project" value="TreeGrafter"/>
</dbReference>
<keyword evidence="11" id="KW-0539">Nucleus</keyword>
<dbReference type="InterPro" id="IPR001128">
    <property type="entry name" value="Cyt_P450"/>
</dbReference>
<evidence type="ECO:0000256" key="8">
    <source>
        <dbReference type="ARBA" id="ARBA00023033"/>
    </source>
</evidence>
<dbReference type="CDD" id="cd11066">
    <property type="entry name" value="CYP_PhacA-like"/>
    <property type="match status" value="1"/>
</dbReference>
<dbReference type="CDD" id="cd00067">
    <property type="entry name" value="GAL4"/>
    <property type="match status" value="1"/>
</dbReference>
<dbReference type="GO" id="GO:0016705">
    <property type="term" value="F:oxidoreductase activity, acting on paired donors, with incorporation or reduction of molecular oxygen"/>
    <property type="evidence" value="ECO:0007669"/>
    <property type="project" value="InterPro"/>
</dbReference>
<sequence>MYTPESNPDYLWREGKPTPTDLEKAKLARRRTEYAILKDALRRGIPAFQIPFLVAAASEAHYTHTHTRVPVPVPVSQGPPSIRQSEQRQNDHRVADILHRRRQTAVRLDDSFLRRAYKRRSWSSGTIAVAVLAAVYFLIRYLNRTDIPKIKGLPEIPGVPLFGNLLQLGDKHATVAAKWARKYGPVFQVRMGNKRIVFANSFESVKQLWIKDQSALISRPTFHTFHSVVSSSQGFTIGTSPWDESCKRRRKAAATALNRPAVQSYMPIIDLEATASIKELLKDCRNGAVDINPTAYFQRFALNTSLTLNYGFRIEGNVDDALLREIVDVERGVSNFRSTSNNWQDYIPLLRIWAKTNHEAEEFRARRDKYMTFLLDMLKERIAQGTDKPCITGNILKDPEAKLNEAEVKSICLTMVSAGLDTVPGNLIMGIAYLASEDGQRIQQKAYEEIMKVYPNGDAWEKCLVEEKVPYVTALVKETLRYWTVIPICLPRESTKDIVYNGATIPAGTTFFMNAYAADYDGDHFKLSDKFIPERYLDVSEGAGTPHYGYGAGSRMCAGSHLANRELYTAYIRLITAFTMHPARDPADRPILDAIECNAIPTALTTEPKPFKVGFKPRDASKLQQWIVESDERTKELHTGTKTLIPLLTESPAFLFPPLICILHTTHLNPFIISLYSSRSKDMDHSQSPPVANTRPSTQDEASRPRKRRRKYIPKACNECKRRKIKCNGQSPCQRCGRQQIDCIYAERTQPDSYDQQNMARLIDQMSDMQEQISALSAAVYALSRPGASPQDQVQGRAFCRPSSARELAFQGPTTSGFSFDLAKSSLQRRGIVDGDGDGDEAGEEGDEGDVTPPPVGMLKDPLWTISKAEAIRLCQVYEEEMGIMYPVLELEELLEQVEGLYGHFDRLAWPLSLRSGDYDVHILRLVFACALTAEASGRSELAMRLFESVRDVADDCVWGAPDIDRIIFLTLVAIFYFQMDEETLAWRTIGIVERMCLEKGLHRRETLSHPTVVAAGRDRVLRLFWSIYTLDMRWSFGTGMPFSLEDSDIDPWLPEPEEKTSYLRVMIRYSRIAAKVWKFISAFNNTGEIKKDEMNYLDWQVLQWAAAIPASLRLGDDGSPTEPRSIRRLRSLLYLRANQLRMLIHRPVLHSAAHIVRYPAECQTAVDLAKDTIRFITRLNKTSDIYQLQQVAFNWFLVSALAVLFLAVAQNPSQFSSRCKEEFYMALELVKGFSTQSYISRRLWKSIKSLRKLGPQVGLRQSDLDQRATDQTVDMAATSAHSQTPQDGAQMTQELTEWFEAVGTLENQIMGVQVFEDGTGRMANGYMYDYGRDLSSVMRDLF</sequence>
<keyword evidence="9" id="KW-0238">DNA-binding</keyword>
<evidence type="ECO:0000313" key="17">
    <source>
        <dbReference type="EMBL" id="KAF7155927.1"/>
    </source>
</evidence>
<dbReference type="CDD" id="cd12148">
    <property type="entry name" value="fungal_TF_MHR"/>
    <property type="match status" value="1"/>
</dbReference>
<keyword evidence="15" id="KW-1133">Transmembrane helix</keyword>
<dbReference type="GO" id="GO:0000978">
    <property type="term" value="F:RNA polymerase II cis-regulatory region sequence-specific DNA binding"/>
    <property type="evidence" value="ECO:0007669"/>
    <property type="project" value="TreeGrafter"/>
</dbReference>
<dbReference type="GO" id="GO:0000981">
    <property type="term" value="F:DNA-binding transcription factor activity, RNA polymerase II-specific"/>
    <property type="evidence" value="ECO:0007669"/>
    <property type="project" value="InterPro"/>
</dbReference>
<dbReference type="InterPro" id="IPR002401">
    <property type="entry name" value="Cyt_P450_E_grp-I"/>
</dbReference>
<evidence type="ECO:0000256" key="10">
    <source>
        <dbReference type="ARBA" id="ARBA00023163"/>
    </source>
</evidence>
<comment type="caution">
    <text evidence="17">The sequence shown here is derived from an EMBL/GenBank/DDBJ whole genome shotgun (WGS) entry which is preliminary data.</text>
</comment>
<dbReference type="GO" id="GO:0044283">
    <property type="term" value="P:small molecule biosynthetic process"/>
    <property type="evidence" value="ECO:0007669"/>
    <property type="project" value="UniProtKB-ARBA"/>
</dbReference>
<organism evidence="17 18">
    <name type="scientific">Aspergillus hiratsukae</name>
    <dbReference type="NCBI Taxonomy" id="1194566"/>
    <lineage>
        <taxon>Eukaryota</taxon>
        <taxon>Fungi</taxon>
        <taxon>Dikarya</taxon>
        <taxon>Ascomycota</taxon>
        <taxon>Pezizomycotina</taxon>
        <taxon>Eurotiomycetes</taxon>
        <taxon>Eurotiomycetidae</taxon>
        <taxon>Eurotiales</taxon>
        <taxon>Aspergillaceae</taxon>
        <taxon>Aspergillus</taxon>
        <taxon>Aspergillus subgen. Fumigati</taxon>
    </lineage>
</organism>
<dbReference type="Gene3D" id="1.10.630.10">
    <property type="entry name" value="Cytochrome P450"/>
    <property type="match status" value="1"/>
</dbReference>
<dbReference type="PRINTS" id="PR00385">
    <property type="entry name" value="P450"/>
</dbReference>
<dbReference type="PANTHER" id="PTHR47424:SF5">
    <property type="entry name" value="ZN(II)2CYS6 TRANSCRIPTION FACTOR (EUROFUNG)"/>
    <property type="match status" value="1"/>
</dbReference>
<feature type="binding site" description="axial binding residue" evidence="13">
    <location>
        <position position="557"/>
    </location>
    <ligand>
        <name>heme</name>
        <dbReference type="ChEBI" id="CHEBI:30413"/>
    </ligand>
    <ligandPart>
        <name>Fe</name>
        <dbReference type="ChEBI" id="CHEBI:18248"/>
    </ligandPart>
</feature>
<dbReference type="GO" id="GO:0020037">
    <property type="term" value="F:heme binding"/>
    <property type="evidence" value="ECO:0007669"/>
    <property type="project" value="InterPro"/>
</dbReference>
<keyword evidence="15" id="KW-0812">Transmembrane</keyword>
<dbReference type="EMBL" id="JACBAF010002316">
    <property type="protein sequence ID" value="KAF7155927.1"/>
    <property type="molecule type" value="Genomic_DNA"/>
</dbReference>
<keyword evidence="10" id="KW-0804">Transcription</keyword>
<feature type="compositionally biased region" description="Acidic residues" evidence="14">
    <location>
        <begin position="835"/>
        <end position="850"/>
    </location>
</feature>
<keyword evidence="4" id="KW-0560">Oxidoreductase</keyword>
<comment type="similarity">
    <text evidence="1">Belongs to the cytochrome P450 family.</text>
</comment>
<dbReference type="InterPro" id="IPR001138">
    <property type="entry name" value="Zn2Cys6_DnaBD"/>
</dbReference>
<evidence type="ECO:0000256" key="4">
    <source>
        <dbReference type="ARBA" id="ARBA00023002"/>
    </source>
</evidence>
<evidence type="ECO:0000256" key="5">
    <source>
        <dbReference type="ARBA" id="ARBA00023004"/>
    </source>
</evidence>
<evidence type="ECO:0000256" key="13">
    <source>
        <dbReference type="PIRSR" id="PIRSR602401-1"/>
    </source>
</evidence>
<comment type="pathway">
    <text evidence="12">Aromatic compound metabolism; phenylacetate degradation.</text>
</comment>
<feature type="transmembrane region" description="Helical" evidence="15">
    <location>
        <begin position="122"/>
        <end position="142"/>
    </location>
</feature>
<protein>
    <recommendedName>
        <fullName evidence="16">Zn(2)-C6 fungal-type domain-containing protein</fullName>
    </recommendedName>
</protein>
<dbReference type="InterPro" id="IPR051127">
    <property type="entry name" value="Fungal_SecMet_Regulators"/>
</dbReference>
<dbReference type="SUPFAM" id="SSF48264">
    <property type="entry name" value="Cytochrome P450"/>
    <property type="match status" value="1"/>
</dbReference>
<dbReference type="Gene3D" id="4.10.240.10">
    <property type="entry name" value="Zn(2)-C6 fungal-type DNA-binding domain"/>
    <property type="match status" value="1"/>
</dbReference>
<feature type="region of interest" description="Disordered" evidence="14">
    <location>
        <begin position="69"/>
        <end position="90"/>
    </location>
</feature>
<gene>
    <name evidence="17" type="ORF">CNMCM6106_007839</name>
</gene>
<evidence type="ECO:0000256" key="2">
    <source>
        <dbReference type="ARBA" id="ARBA00022617"/>
    </source>
</evidence>
<evidence type="ECO:0000256" key="14">
    <source>
        <dbReference type="SAM" id="MobiDB-lite"/>
    </source>
</evidence>
<keyword evidence="3 13" id="KW-0479">Metal-binding</keyword>
<evidence type="ECO:0000256" key="1">
    <source>
        <dbReference type="ARBA" id="ARBA00010617"/>
    </source>
</evidence>
<dbReference type="InterPro" id="IPR036396">
    <property type="entry name" value="Cyt_P450_sf"/>
</dbReference>
<dbReference type="Proteomes" id="UP000662466">
    <property type="component" value="Unassembled WGS sequence"/>
</dbReference>
<keyword evidence="8" id="KW-0503">Monooxygenase</keyword>
<dbReference type="InterPro" id="IPR036864">
    <property type="entry name" value="Zn2-C6_fun-type_DNA-bd_sf"/>
</dbReference>
<evidence type="ECO:0000256" key="9">
    <source>
        <dbReference type="ARBA" id="ARBA00023125"/>
    </source>
</evidence>
<evidence type="ECO:0000259" key="16">
    <source>
        <dbReference type="PROSITE" id="PS50048"/>
    </source>
</evidence>
<evidence type="ECO:0000256" key="7">
    <source>
        <dbReference type="ARBA" id="ARBA00023027"/>
    </source>
</evidence>
<feature type="domain" description="Zn(2)-C6 fungal-type" evidence="16">
    <location>
        <begin position="716"/>
        <end position="745"/>
    </location>
</feature>
<accession>A0A8H6PK47</accession>
<evidence type="ECO:0000256" key="15">
    <source>
        <dbReference type="SAM" id="Phobius"/>
    </source>
</evidence>
<keyword evidence="2 13" id="KW-0349">Heme</keyword>
<keyword evidence="7" id="KW-0520">NAD</keyword>
<dbReference type="GO" id="GO:0006351">
    <property type="term" value="P:DNA-templated transcription"/>
    <property type="evidence" value="ECO:0007669"/>
    <property type="project" value="InterPro"/>
</dbReference>
<dbReference type="GO" id="GO:0005634">
    <property type="term" value="C:nucleus"/>
    <property type="evidence" value="ECO:0007669"/>
    <property type="project" value="TreeGrafter"/>
</dbReference>
<dbReference type="SUPFAM" id="SSF57701">
    <property type="entry name" value="Zn2/Cys6 DNA-binding domain"/>
    <property type="match status" value="1"/>
</dbReference>
<feature type="region of interest" description="Disordered" evidence="14">
    <location>
        <begin position="831"/>
        <end position="856"/>
    </location>
</feature>
<dbReference type="SMART" id="SM00906">
    <property type="entry name" value="Fungal_trans"/>
    <property type="match status" value="1"/>
</dbReference>
<dbReference type="FunFam" id="1.10.630.10:FF:000072">
    <property type="entry name" value="3-hydroxyphenylacetate 6 hydroxylase"/>
    <property type="match status" value="1"/>
</dbReference>
<evidence type="ECO:0000256" key="3">
    <source>
        <dbReference type="ARBA" id="ARBA00022723"/>
    </source>
</evidence>
<keyword evidence="6" id="KW-0805">Transcription regulation</keyword>
<proteinExistence type="inferred from homology"/>
<evidence type="ECO:0000256" key="12">
    <source>
        <dbReference type="ARBA" id="ARBA00060591"/>
    </source>
</evidence>